<dbReference type="STRING" id="416450.A0A1V6PSE4"/>
<feature type="compositionally biased region" description="Basic and acidic residues" evidence="1">
    <location>
        <begin position="800"/>
        <end position="818"/>
    </location>
</feature>
<organism evidence="3 4">
    <name type="scientific">Penicillium antarcticum</name>
    <dbReference type="NCBI Taxonomy" id="416450"/>
    <lineage>
        <taxon>Eukaryota</taxon>
        <taxon>Fungi</taxon>
        <taxon>Dikarya</taxon>
        <taxon>Ascomycota</taxon>
        <taxon>Pezizomycotina</taxon>
        <taxon>Eurotiomycetes</taxon>
        <taxon>Eurotiomycetidae</taxon>
        <taxon>Eurotiales</taxon>
        <taxon>Aspergillaceae</taxon>
        <taxon>Penicillium</taxon>
    </lineage>
</organism>
<feature type="compositionally biased region" description="Polar residues" evidence="1">
    <location>
        <begin position="187"/>
        <end position="197"/>
    </location>
</feature>
<feature type="compositionally biased region" description="Basic and acidic residues" evidence="1">
    <location>
        <begin position="293"/>
        <end position="307"/>
    </location>
</feature>
<feature type="compositionally biased region" description="Polar residues" evidence="1">
    <location>
        <begin position="282"/>
        <end position="292"/>
    </location>
</feature>
<evidence type="ECO:0000313" key="3">
    <source>
        <dbReference type="EMBL" id="OQD79426.1"/>
    </source>
</evidence>
<gene>
    <name evidence="3" type="ORF">PENANT_c051G05589</name>
</gene>
<feature type="compositionally biased region" description="Basic and acidic residues" evidence="1">
    <location>
        <begin position="482"/>
        <end position="494"/>
    </location>
</feature>
<proteinExistence type="predicted"/>
<feature type="region of interest" description="Disordered" evidence="1">
    <location>
        <begin position="694"/>
        <end position="880"/>
    </location>
</feature>
<keyword evidence="2" id="KW-0472">Membrane</keyword>
<feature type="region of interest" description="Disordered" evidence="1">
    <location>
        <begin position="450"/>
        <end position="556"/>
    </location>
</feature>
<feature type="compositionally biased region" description="Basic and acidic residues" evidence="1">
    <location>
        <begin position="346"/>
        <end position="358"/>
    </location>
</feature>
<keyword evidence="4" id="KW-1185">Reference proteome</keyword>
<feature type="region of interest" description="Disordered" evidence="1">
    <location>
        <begin position="612"/>
        <end position="666"/>
    </location>
</feature>
<feature type="region of interest" description="Disordered" evidence="1">
    <location>
        <begin position="568"/>
        <end position="594"/>
    </location>
</feature>
<feature type="compositionally biased region" description="Low complexity" evidence="1">
    <location>
        <begin position="780"/>
        <end position="793"/>
    </location>
</feature>
<evidence type="ECO:0008006" key="5">
    <source>
        <dbReference type="Google" id="ProtNLM"/>
    </source>
</evidence>
<feature type="compositionally biased region" description="Basic and acidic residues" evidence="1">
    <location>
        <begin position="646"/>
        <end position="657"/>
    </location>
</feature>
<feature type="compositionally biased region" description="Basic and acidic residues" evidence="1">
    <location>
        <begin position="20"/>
        <end position="33"/>
    </location>
</feature>
<feature type="compositionally biased region" description="Low complexity" evidence="1">
    <location>
        <begin position="708"/>
        <end position="721"/>
    </location>
</feature>
<feature type="compositionally biased region" description="Basic and acidic residues" evidence="1">
    <location>
        <begin position="200"/>
        <end position="218"/>
    </location>
</feature>
<feature type="compositionally biased region" description="Low complexity" evidence="1">
    <location>
        <begin position="359"/>
        <end position="385"/>
    </location>
</feature>
<dbReference type="AlphaFoldDB" id="A0A1V6PSE4"/>
<dbReference type="Proteomes" id="UP000191672">
    <property type="component" value="Unassembled WGS sequence"/>
</dbReference>
<keyword evidence="2" id="KW-0812">Transmembrane</keyword>
<feature type="compositionally biased region" description="Polar residues" evidence="1">
    <location>
        <begin position="63"/>
        <end position="72"/>
    </location>
</feature>
<feature type="compositionally biased region" description="Polar residues" evidence="1">
    <location>
        <begin position="220"/>
        <end position="229"/>
    </location>
</feature>
<dbReference type="EMBL" id="MDYN01000051">
    <property type="protein sequence ID" value="OQD79426.1"/>
    <property type="molecule type" value="Genomic_DNA"/>
</dbReference>
<feature type="region of interest" description="Disordered" evidence="1">
    <location>
        <begin position="1"/>
        <end position="436"/>
    </location>
</feature>
<feature type="transmembrane region" description="Helical" evidence="2">
    <location>
        <begin position="1007"/>
        <end position="1028"/>
    </location>
</feature>
<feature type="compositionally biased region" description="Basic and acidic residues" evidence="1">
    <location>
        <begin position="545"/>
        <end position="556"/>
    </location>
</feature>
<feature type="compositionally biased region" description="Low complexity" evidence="1">
    <location>
        <begin position="738"/>
        <end position="747"/>
    </location>
</feature>
<evidence type="ECO:0000256" key="1">
    <source>
        <dbReference type="SAM" id="MobiDB-lite"/>
    </source>
</evidence>
<name>A0A1V6PSE4_9EURO</name>
<reference evidence="4" key="1">
    <citation type="journal article" date="2017" name="Nat. Microbiol.">
        <title>Global analysis of biosynthetic gene clusters reveals vast potential of secondary metabolite production in Penicillium species.</title>
        <authorList>
            <person name="Nielsen J.C."/>
            <person name="Grijseels S."/>
            <person name="Prigent S."/>
            <person name="Ji B."/>
            <person name="Dainat J."/>
            <person name="Nielsen K.F."/>
            <person name="Frisvad J.C."/>
            <person name="Workman M."/>
            <person name="Nielsen J."/>
        </authorList>
    </citation>
    <scope>NUCLEOTIDE SEQUENCE [LARGE SCALE GENOMIC DNA]</scope>
    <source>
        <strain evidence="4">IBT 31811</strain>
    </source>
</reference>
<sequence length="1062" mass="116959">MAETRVELPDGHLVNLSPRPTRDSPYKAYRAEYRGCATELAATPPPRYASQTRTPEYGVSRCASGNMSQAPRTTKLPVPRNVTESRKTELRETPSPTGIPKPTTPSQFGPTGDHPRSSGKDRDQYWSKIREKFEKDSPLSRRSARNKDNGNDESPNPRMSYHRTRPPTASRQDHNSPCGATARTGIPSPSTAKSSPAQGHRNDTCHPSDTNDKWRKQGDQWINSESAENTPHKSEQTDTTAESSPRSHPSISPVSAEDSSITDWEDRFVVNMPTAKDPNPPTMTSQQISEYQKSIERVYQDGGKMADPDALPSCHASPESKISPRSHRAKSPREFKPYKAGYDGAYDDRPKLETRRYEPQQPSQHPHQMQPQLQQEQEQEPQPLSASQRQAAAHYYSPDEIGGNRISTIWEESPTKTKEKRHPQNADGSFLGCREISGEKNPDEILMFAPTDDASLHPRPLTLASKKKQKDTKRVTAQHTMKSVEETVILKEEQPQNSQSSKHVQCSKSSTTCQSRSCLQHPIPRTGSQDSGKENKLPSYNSPEEPARLEDGRREDDVFIITPTITRTMIPTPDKKPSAPKPQGLRRPGGTSHTVTAEAIKAVRAKAQMISTPSGLRPGVPIPKDELRAPTLTTSQTLPAGSITSTKDKEEADRAQERATGTASNSIRGFIRTGGLARSTGIVRSPTDSLASILRSSTESLRNRAESLRNGSGSSKGLNGKQSVTPEPTLPSRDNSESSRSARSFQSAKETHATSGKVTPPPQKSAAQAPPEKKIPPTKPIAVASSKPAAKKPTLSEDPLSEKTDKTDKTETKERTEKPVPSVKKISALAKPSKLDKPSRSVKVTASEKKSPPPAPKKVDPPKKGEKKVERVKPQPRIRTSGSVLEIAELDGLQVASPNQTLQSNITNVYADLGDMHNRDEDDPPNQGSSPLALSLVFDIIVVAVTQVSRTFRMGTDSPYSKFVVANIMNMTRHCYRVFKCIYAAFSRYQSTGAWPKARNDQAISRFMLELLQAIVYLFILGFAAMVIGRAASYVVLVSSWIVWFARPFAWAFQCVGRALIM</sequence>
<protein>
    <recommendedName>
        <fullName evidence="5">NTP binding protein</fullName>
    </recommendedName>
</protein>
<keyword evidence="2" id="KW-1133">Transmembrane helix</keyword>
<evidence type="ECO:0000313" key="4">
    <source>
        <dbReference type="Proteomes" id="UP000191672"/>
    </source>
</evidence>
<comment type="caution">
    <text evidence="3">The sequence shown here is derived from an EMBL/GenBank/DDBJ whole genome shotgun (WGS) entry which is preliminary data.</text>
</comment>
<feature type="compositionally biased region" description="Polar residues" evidence="1">
    <location>
        <begin position="631"/>
        <end position="645"/>
    </location>
</feature>
<dbReference type="OrthoDB" id="5415055at2759"/>
<feature type="compositionally biased region" description="Polar residues" evidence="1">
    <location>
        <begin position="495"/>
        <end position="518"/>
    </location>
</feature>
<feature type="compositionally biased region" description="Polar residues" evidence="1">
    <location>
        <begin position="237"/>
        <end position="262"/>
    </location>
</feature>
<evidence type="ECO:0000256" key="2">
    <source>
        <dbReference type="SAM" id="Phobius"/>
    </source>
</evidence>
<feature type="compositionally biased region" description="Basic and acidic residues" evidence="1">
    <location>
        <begin position="113"/>
        <end position="150"/>
    </location>
</feature>
<accession>A0A1V6PSE4</accession>
<feature type="compositionally biased region" description="Basic and acidic residues" evidence="1">
    <location>
        <begin position="83"/>
        <end position="92"/>
    </location>
</feature>
<feature type="compositionally biased region" description="Basic and acidic residues" evidence="1">
    <location>
        <begin position="846"/>
        <end position="873"/>
    </location>
</feature>
<feature type="compositionally biased region" description="Basic and acidic residues" evidence="1">
    <location>
        <begin position="1"/>
        <end position="10"/>
    </location>
</feature>